<keyword evidence="2" id="KW-1185">Reference proteome</keyword>
<reference evidence="1" key="1">
    <citation type="submission" date="2021-05" db="EMBL/GenBank/DDBJ databases">
        <authorList>
            <person name="Scholz U."/>
            <person name="Mascher M."/>
            <person name="Fiebig A."/>
        </authorList>
    </citation>
    <scope>NUCLEOTIDE SEQUENCE [LARGE SCALE GENOMIC DNA]</scope>
</reference>
<evidence type="ECO:0000313" key="1">
    <source>
        <dbReference type="EnsemblPlants" id="AVESA.00010b.r2.2DG0356120.1.CDS"/>
    </source>
</evidence>
<evidence type="ECO:0000313" key="2">
    <source>
        <dbReference type="Proteomes" id="UP001732700"/>
    </source>
</evidence>
<protein>
    <submittedName>
        <fullName evidence="1">Uncharacterized protein</fullName>
    </submittedName>
</protein>
<dbReference type="EnsemblPlants" id="AVESA.00010b.r2.2DG0356120.1">
    <property type="protein sequence ID" value="AVESA.00010b.r2.2DG0356120.1.CDS"/>
    <property type="gene ID" value="AVESA.00010b.r2.2DG0356120"/>
</dbReference>
<accession>A0ACD5V0W3</accession>
<sequence>MATLSSCSRLSGGGGATAFHRRRSRPSRATVITCRSFSAVVRAAAAASATATETATASVPQTKECSLPTWAEFELGKAPVYWKTTNGLPPAPGEGLKIFYNPGTTKLTPSDQFGIAFNGGFNQPIMCGGEPRQMTLQERGSACPPIYTIRIRVPQHATTLVFSFTNGSEWDGAYTLKFKVPKPWLNKPLSFFNEGLADELNMEGACDRAIFPDENIVITSCEIGSFYEEGGDRCKLDIVSGCMDPASHMFDPLAVVDDGTCPLDSDSEE</sequence>
<organism evidence="1 2">
    <name type="scientific">Avena sativa</name>
    <name type="common">Oat</name>
    <dbReference type="NCBI Taxonomy" id="4498"/>
    <lineage>
        <taxon>Eukaryota</taxon>
        <taxon>Viridiplantae</taxon>
        <taxon>Streptophyta</taxon>
        <taxon>Embryophyta</taxon>
        <taxon>Tracheophyta</taxon>
        <taxon>Spermatophyta</taxon>
        <taxon>Magnoliopsida</taxon>
        <taxon>Liliopsida</taxon>
        <taxon>Poales</taxon>
        <taxon>Poaceae</taxon>
        <taxon>BOP clade</taxon>
        <taxon>Pooideae</taxon>
        <taxon>Poodae</taxon>
        <taxon>Poeae</taxon>
        <taxon>Poeae Chloroplast Group 1 (Aveneae type)</taxon>
        <taxon>Aveninae</taxon>
        <taxon>Avena</taxon>
    </lineage>
</organism>
<reference evidence="1" key="2">
    <citation type="submission" date="2025-09" db="UniProtKB">
        <authorList>
            <consortium name="EnsemblPlants"/>
        </authorList>
    </citation>
    <scope>IDENTIFICATION</scope>
</reference>
<proteinExistence type="predicted"/>
<name>A0ACD5V0W3_AVESA</name>
<dbReference type="Proteomes" id="UP001732700">
    <property type="component" value="Chromosome 2D"/>
</dbReference>